<accession>A0ABV3CBX9</accession>
<evidence type="ECO:0000313" key="3">
    <source>
        <dbReference type="Proteomes" id="UP001551329"/>
    </source>
</evidence>
<dbReference type="EMBL" id="JBEZAE010000012">
    <property type="protein sequence ID" value="MEU7072297.1"/>
    <property type="molecule type" value="Genomic_DNA"/>
</dbReference>
<comment type="caution">
    <text evidence="2">The sequence shown here is derived from an EMBL/GenBank/DDBJ whole genome shotgun (WGS) entry which is preliminary data.</text>
</comment>
<dbReference type="Pfam" id="PF20028">
    <property type="entry name" value="VMAP-C"/>
    <property type="match status" value="1"/>
</dbReference>
<gene>
    <name evidence="2" type="ORF">AB0A88_19440</name>
</gene>
<reference evidence="2 3" key="1">
    <citation type="submission" date="2024-06" db="EMBL/GenBank/DDBJ databases">
        <title>The Natural Products Discovery Center: Release of the First 8490 Sequenced Strains for Exploring Actinobacteria Biosynthetic Diversity.</title>
        <authorList>
            <person name="Kalkreuter E."/>
            <person name="Kautsar S.A."/>
            <person name="Yang D."/>
            <person name="Bader C.D."/>
            <person name="Teijaro C.N."/>
            <person name="Fluegel L."/>
            <person name="Davis C.M."/>
            <person name="Simpson J.R."/>
            <person name="Lauterbach L."/>
            <person name="Steele A.D."/>
            <person name="Gui C."/>
            <person name="Meng S."/>
            <person name="Li G."/>
            <person name="Viehrig K."/>
            <person name="Ye F."/>
            <person name="Su P."/>
            <person name="Kiefer A.F."/>
            <person name="Nichols A."/>
            <person name="Cepeda A.J."/>
            <person name="Yan W."/>
            <person name="Fan B."/>
            <person name="Jiang Y."/>
            <person name="Adhikari A."/>
            <person name="Zheng C.-J."/>
            <person name="Schuster L."/>
            <person name="Cowan T.M."/>
            <person name="Smanski M.J."/>
            <person name="Chevrette M.G."/>
            <person name="De Carvalho L.P.S."/>
            <person name="Shen B."/>
        </authorList>
    </citation>
    <scope>NUCLEOTIDE SEQUENCE [LARGE SCALE GENOMIC DNA]</scope>
    <source>
        <strain evidence="2 3">NPDC045974</strain>
    </source>
</reference>
<evidence type="ECO:0000259" key="1">
    <source>
        <dbReference type="Pfam" id="PF20028"/>
    </source>
</evidence>
<feature type="domain" description="vWA-MoxR associated protein C-terminal" evidence="1">
    <location>
        <begin position="236"/>
        <end position="497"/>
    </location>
</feature>
<name>A0ABV3CBX9_9ACTN</name>
<organism evidence="2 3">
    <name type="scientific">Streptomyces narbonensis</name>
    <dbReference type="NCBI Taxonomy" id="67333"/>
    <lineage>
        <taxon>Bacteria</taxon>
        <taxon>Bacillati</taxon>
        <taxon>Actinomycetota</taxon>
        <taxon>Actinomycetes</taxon>
        <taxon>Kitasatosporales</taxon>
        <taxon>Streptomycetaceae</taxon>
        <taxon>Streptomyces</taxon>
    </lineage>
</organism>
<dbReference type="Proteomes" id="UP001551329">
    <property type="component" value="Unassembled WGS sequence"/>
</dbReference>
<proteinExistence type="predicted"/>
<sequence length="523" mass="58988">MRLAEALLGFPDAIDVEFRHTVLREMGTQLHHDRRPVEIRQSATASEHVLELSRFCERHRDPEAALHALWTTLKFLRRDEAALVDLRGCIDWLTRRGRLPERQLARLEDLCVRIGPSVPRAVMEQAAQAACGAGRRAPLRGTESLPEALRRLDQARGDDEDGVPLVLLFLAELAARLPDRLRGELREEIGAAAGLLGLGDEDRLALSARTRQPAPGGRMILQLRVEEVSAPAGGEQYAIEAHLYERDETGLRLLAKRERQERLARRELVASGADVLVTWNDLVATGDHGEDFRIEFLLPWSLLGHPADLWGSDGDGYRIGFRCPVVVRSLDRLREPSWRRPWQDRWKLLHNRPAEARTPARCGWLAMDESGDGDGSPERLTGLQDREPVLRLRGKGGDVRRWLDTHADVACLGLAFAYEPTDERGVRGVKDAVREGIPAIIWRRDGGDPAPLISRLGELAAEELPSLPELLRRWRRLAQEDDAADMHNHLTLLWDDPDCVDVNHTSHFAAPIWMTTVEQERER</sequence>
<protein>
    <recommendedName>
        <fullName evidence="1">vWA-MoxR associated protein C-terminal domain-containing protein</fullName>
    </recommendedName>
</protein>
<keyword evidence="3" id="KW-1185">Reference proteome</keyword>
<dbReference type="InterPro" id="IPR045450">
    <property type="entry name" value="VMAP_C"/>
</dbReference>
<evidence type="ECO:0000313" key="2">
    <source>
        <dbReference type="EMBL" id="MEU7072297.1"/>
    </source>
</evidence>
<dbReference type="RefSeq" id="WP_358477601.1">
    <property type="nucleotide sequence ID" value="NZ_JBEZAE010000012.1"/>
</dbReference>